<accession>A0A7N0T0E0</accession>
<evidence type="ECO:0000256" key="2">
    <source>
        <dbReference type="SAM" id="SignalP"/>
    </source>
</evidence>
<keyword evidence="2" id="KW-0732">Signal</keyword>
<dbReference type="Gramene" id="Kaladp0016s0171.1.v1.1">
    <property type="protein sequence ID" value="Kaladp0016s0171.1.v1.1"/>
    <property type="gene ID" value="Kaladp0016s0171.v1.1"/>
</dbReference>
<organism evidence="4 5">
    <name type="scientific">Kalanchoe fedtschenkoi</name>
    <name type="common">Lavender scallops</name>
    <name type="synonym">South American air plant</name>
    <dbReference type="NCBI Taxonomy" id="63787"/>
    <lineage>
        <taxon>Eukaryota</taxon>
        <taxon>Viridiplantae</taxon>
        <taxon>Streptophyta</taxon>
        <taxon>Embryophyta</taxon>
        <taxon>Tracheophyta</taxon>
        <taxon>Spermatophyta</taxon>
        <taxon>Magnoliopsida</taxon>
        <taxon>eudicotyledons</taxon>
        <taxon>Gunneridae</taxon>
        <taxon>Pentapetalae</taxon>
        <taxon>Saxifragales</taxon>
        <taxon>Crassulaceae</taxon>
        <taxon>Kalanchoe</taxon>
    </lineage>
</organism>
<keyword evidence="1" id="KW-1133">Transmembrane helix</keyword>
<feature type="signal peptide" evidence="2">
    <location>
        <begin position="1"/>
        <end position="23"/>
    </location>
</feature>
<dbReference type="GO" id="GO:0009055">
    <property type="term" value="F:electron transfer activity"/>
    <property type="evidence" value="ECO:0007669"/>
    <property type="project" value="InterPro"/>
</dbReference>
<evidence type="ECO:0000313" key="4">
    <source>
        <dbReference type="EnsemblPlants" id="Kaladp0016s0171.1.v1.1"/>
    </source>
</evidence>
<dbReference type="Gene3D" id="2.60.40.420">
    <property type="entry name" value="Cupredoxins - blue copper proteins"/>
    <property type="match status" value="1"/>
</dbReference>
<feature type="domain" description="Phytocyanin" evidence="3">
    <location>
        <begin position="28"/>
        <end position="97"/>
    </location>
</feature>
<name>A0A7N0T0E0_KALFE</name>
<keyword evidence="1" id="KW-0472">Membrane</keyword>
<evidence type="ECO:0000256" key="1">
    <source>
        <dbReference type="SAM" id="Phobius"/>
    </source>
</evidence>
<dbReference type="Proteomes" id="UP000594263">
    <property type="component" value="Unplaced"/>
</dbReference>
<dbReference type="InterPro" id="IPR003245">
    <property type="entry name" value="Phytocyanin_dom"/>
</dbReference>
<dbReference type="EnsemblPlants" id="Kaladp0016s0171.1.v1.1">
    <property type="protein sequence ID" value="Kaladp0016s0171.1.v1.1"/>
    <property type="gene ID" value="Kaladp0016s0171.v1.1"/>
</dbReference>
<evidence type="ECO:0000259" key="3">
    <source>
        <dbReference type="Pfam" id="PF02298"/>
    </source>
</evidence>
<keyword evidence="1" id="KW-0812">Transmembrane</keyword>
<dbReference type="AlphaFoldDB" id="A0A7N0T0E0"/>
<feature type="transmembrane region" description="Helical" evidence="1">
    <location>
        <begin position="200"/>
        <end position="220"/>
    </location>
</feature>
<protein>
    <recommendedName>
        <fullName evidence="3">Phytocyanin domain-containing protein</fullName>
    </recommendedName>
</protein>
<proteinExistence type="predicted"/>
<evidence type="ECO:0000313" key="5">
    <source>
        <dbReference type="Proteomes" id="UP000594263"/>
    </source>
</evidence>
<feature type="chain" id="PRO_5029493641" description="Phytocyanin domain-containing protein" evidence="2">
    <location>
        <begin position="24"/>
        <end position="304"/>
    </location>
</feature>
<sequence>MIPISILLGAAAALLVAVAPVGGSICTQDFDYAAWAASQTFHVGDTLVFENGAGSSADQVSASADGAPTCIDRNPINPGLKTLTLSAAGPWHLICPNGQALEITVIATTTTTPSPPGSTADHRAPQPWYYPPRKAVTSILYYLAWTPWTVVSLTFYYLAWTPVKVIGWTLYYLALAAWNVILSIFYYLLWTPGKVLCWGFYYLSWAGWSVVLWILYYVAWTPSKAVGWGLHYVVWGVWKLVFWTSCFFAFVLLEGLMKPVNDQCFEAVRGWWFELLRLLFLEKLTVIRGQWFEPSRRFILEKLN</sequence>
<dbReference type="InterPro" id="IPR008972">
    <property type="entry name" value="Cupredoxin"/>
</dbReference>
<feature type="transmembrane region" description="Helical" evidence="1">
    <location>
        <begin position="170"/>
        <end position="188"/>
    </location>
</feature>
<feature type="transmembrane region" description="Helical" evidence="1">
    <location>
        <begin position="139"/>
        <end position="158"/>
    </location>
</feature>
<feature type="transmembrane region" description="Helical" evidence="1">
    <location>
        <begin position="232"/>
        <end position="253"/>
    </location>
</feature>
<dbReference type="Pfam" id="PF02298">
    <property type="entry name" value="Cu_bind_like"/>
    <property type="match status" value="1"/>
</dbReference>
<reference evidence="4" key="1">
    <citation type="submission" date="2021-01" db="UniProtKB">
        <authorList>
            <consortium name="EnsemblPlants"/>
        </authorList>
    </citation>
    <scope>IDENTIFICATION</scope>
</reference>
<dbReference type="SUPFAM" id="SSF49503">
    <property type="entry name" value="Cupredoxins"/>
    <property type="match status" value="1"/>
</dbReference>
<keyword evidence="5" id="KW-1185">Reference proteome</keyword>